<dbReference type="PANTHER" id="PTHR21660">
    <property type="entry name" value="THIOESTERASE SUPERFAMILY MEMBER-RELATED"/>
    <property type="match status" value="1"/>
</dbReference>
<dbReference type="PANTHER" id="PTHR21660:SF9">
    <property type="entry name" value="THIOESTERASE DOMAIN-CONTAINING PROTEIN"/>
    <property type="match status" value="1"/>
</dbReference>
<dbReference type="InterPro" id="IPR006683">
    <property type="entry name" value="Thioestr_dom"/>
</dbReference>
<dbReference type="OrthoDB" id="2831072at2759"/>
<dbReference type="Proteomes" id="UP000240883">
    <property type="component" value="Unassembled WGS sequence"/>
</dbReference>
<dbReference type="Gene3D" id="3.10.129.10">
    <property type="entry name" value="Hotdog Thioesterase"/>
    <property type="match status" value="1"/>
</dbReference>
<reference evidence="4 5" key="1">
    <citation type="journal article" date="2018" name="Front. Microbiol.">
        <title>Genome-Wide Analysis of Corynespora cassiicola Leaf Fall Disease Putative Effectors.</title>
        <authorList>
            <person name="Lopez D."/>
            <person name="Ribeiro S."/>
            <person name="Label P."/>
            <person name="Fumanal B."/>
            <person name="Venisse J.S."/>
            <person name="Kohler A."/>
            <person name="de Oliveira R.R."/>
            <person name="Labutti K."/>
            <person name="Lipzen A."/>
            <person name="Lail K."/>
            <person name="Bauer D."/>
            <person name="Ohm R.A."/>
            <person name="Barry K.W."/>
            <person name="Spatafora J."/>
            <person name="Grigoriev I.V."/>
            <person name="Martin F.M."/>
            <person name="Pujade-Renaud V."/>
        </authorList>
    </citation>
    <scope>NUCLEOTIDE SEQUENCE [LARGE SCALE GENOMIC DNA]</scope>
    <source>
        <strain evidence="4 5">Philippines</strain>
    </source>
</reference>
<dbReference type="GO" id="GO:0016853">
    <property type="term" value="F:isomerase activity"/>
    <property type="evidence" value="ECO:0007669"/>
    <property type="project" value="UniProtKB-KW"/>
</dbReference>
<accession>A0A2T2NX27</accession>
<dbReference type="EMBL" id="KZ678132">
    <property type="protein sequence ID" value="PSN69919.1"/>
    <property type="molecule type" value="Genomic_DNA"/>
</dbReference>
<keyword evidence="2" id="KW-0378">Hydrolase</keyword>
<dbReference type="NCBIfam" id="TIGR00369">
    <property type="entry name" value="unchar_dom_1"/>
    <property type="match status" value="1"/>
</dbReference>
<dbReference type="AlphaFoldDB" id="A0A2T2NX27"/>
<evidence type="ECO:0000313" key="4">
    <source>
        <dbReference type="EMBL" id="PSN69919.1"/>
    </source>
</evidence>
<protein>
    <submittedName>
        <fullName evidence="4">Thioesterase/thiol ester dehydrase-isomerase</fullName>
    </submittedName>
</protein>
<dbReference type="Pfam" id="PF03061">
    <property type="entry name" value="4HBT"/>
    <property type="match status" value="1"/>
</dbReference>
<dbReference type="InterPro" id="IPR003736">
    <property type="entry name" value="PAAI_dom"/>
</dbReference>
<evidence type="ECO:0000256" key="2">
    <source>
        <dbReference type="ARBA" id="ARBA00022801"/>
    </source>
</evidence>
<feature type="domain" description="Thioesterase" evidence="3">
    <location>
        <begin position="80"/>
        <end position="158"/>
    </location>
</feature>
<evidence type="ECO:0000259" key="3">
    <source>
        <dbReference type="Pfam" id="PF03061"/>
    </source>
</evidence>
<dbReference type="InterPro" id="IPR029069">
    <property type="entry name" value="HotDog_dom_sf"/>
</dbReference>
<evidence type="ECO:0000256" key="1">
    <source>
        <dbReference type="ARBA" id="ARBA00008324"/>
    </source>
</evidence>
<keyword evidence="5" id="KW-1185">Reference proteome</keyword>
<evidence type="ECO:0000313" key="5">
    <source>
        <dbReference type="Proteomes" id="UP000240883"/>
    </source>
</evidence>
<name>A0A2T2NX27_CORCC</name>
<proteinExistence type="inferred from homology"/>
<sequence length="173" mass="18659">MSDSKPKFTPPTVTDDLSALEKVKQWMEMAAQYDENHDTELRSLMHLESAVFSPTPANPHAATVVWSLTIPSSMCNMAANLHGGAVALIFDICTSTAIMAASSPGFWDMGHVSRTLNCTYLRPAPVGSKITIESQVVHLGKRLGMTTGVIRGEDGKVCYTCEHQKAVVGVPVL</sequence>
<dbReference type="SUPFAM" id="SSF54637">
    <property type="entry name" value="Thioesterase/thiol ester dehydrase-isomerase"/>
    <property type="match status" value="1"/>
</dbReference>
<gene>
    <name evidence="4" type="ORF">BS50DRAFT_519407</name>
</gene>
<dbReference type="InterPro" id="IPR039298">
    <property type="entry name" value="ACOT13"/>
</dbReference>
<comment type="similarity">
    <text evidence="1">Belongs to the thioesterase PaaI family.</text>
</comment>
<dbReference type="STRING" id="1448308.A0A2T2NX27"/>
<keyword evidence="4" id="KW-0413">Isomerase</keyword>
<organism evidence="4 5">
    <name type="scientific">Corynespora cassiicola Philippines</name>
    <dbReference type="NCBI Taxonomy" id="1448308"/>
    <lineage>
        <taxon>Eukaryota</taxon>
        <taxon>Fungi</taxon>
        <taxon>Dikarya</taxon>
        <taxon>Ascomycota</taxon>
        <taxon>Pezizomycotina</taxon>
        <taxon>Dothideomycetes</taxon>
        <taxon>Pleosporomycetidae</taxon>
        <taxon>Pleosporales</taxon>
        <taxon>Corynesporascaceae</taxon>
        <taxon>Corynespora</taxon>
    </lineage>
</organism>
<dbReference type="CDD" id="cd03443">
    <property type="entry name" value="PaaI_thioesterase"/>
    <property type="match status" value="1"/>
</dbReference>
<dbReference type="GO" id="GO:0047617">
    <property type="term" value="F:fatty acyl-CoA hydrolase activity"/>
    <property type="evidence" value="ECO:0007669"/>
    <property type="project" value="InterPro"/>
</dbReference>